<proteinExistence type="predicted"/>
<name>A0A060TAT9_BLAAD</name>
<dbReference type="InterPro" id="IPR036812">
    <property type="entry name" value="NAD(P)_OxRdtase_dom_sf"/>
</dbReference>
<dbReference type="Pfam" id="PF00248">
    <property type="entry name" value="Aldo_ket_red"/>
    <property type="match status" value="1"/>
</dbReference>
<dbReference type="GO" id="GO:0005829">
    <property type="term" value="C:cytosol"/>
    <property type="evidence" value="ECO:0007669"/>
    <property type="project" value="TreeGrafter"/>
</dbReference>
<reference evidence="3" key="2">
    <citation type="submission" date="2014-06" db="EMBL/GenBank/DDBJ databases">
        <title>The complete genome of Blastobotrys (Arxula) adeninivorans LS3 - a yeast of biotechnological interest.</title>
        <authorList>
            <person name="Kunze G."/>
            <person name="Gaillardin C."/>
            <person name="Czernicka M."/>
            <person name="Durrens P."/>
            <person name="Martin T."/>
            <person name="Boer E."/>
            <person name="Gabaldon T."/>
            <person name="Cruz J."/>
            <person name="Talla E."/>
            <person name="Marck C."/>
            <person name="Goffeau A."/>
            <person name="Barbe V."/>
            <person name="Baret P."/>
            <person name="Baronian K."/>
            <person name="Beier S."/>
            <person name="Bleykasten C."/>
            <person name="Bode R."/>
            <person name="Casaregola S."/>
            <person name="Despons L."/>
            <person name="Fairhead C."/>
            <person name="Giersberg M."/>
            <person name="Gierski P."/>
            <person name="Hahnel U."/>
            <person name="Hartmann A."/>
            <person name="Jankowska D."/>
            <person name="Jubin C."/>
            <person name="Jung P."/>
            <person name="Lafontaine I."/>
            <person name="Leh-Louis V."/>
            <person name="Lemaire M."/>
            <person name="Marcet-Houben M."/>
            <person name="Mascher M."/>
            <person name="Morel G."/>
            <person name="Richard G.-F."/>
            <person name="Riechen J."/>
            <person name="Sacerdot C."/>
            <person name="Sarkar A."/>
            <person name="Savel G."/>
            <person name="Schacherer J."/>
            <person name="Sherman D."/>
            <person name="Straub M.-L."/>
            <person name="Stein N."/>
            <person name="Thierry A."/>
            <person name="Trautwein-Schult A."/>
            <person name="Westhof E."/>
            <person name="Worch S."/>
            <person name="Dujon B."/>
            <person name="Souciet J.-L."/>
            <person name="Wincker P."/>
            <person name="Scholz U."/>
            <person name="Neuveglise N."/>
        </authorList>
    </citation>
    <scope>NUCLEOTIDE SEQUENCE</scope>
    <source>
        <strain evidence="3">LS3</strain>
    </source>
</reference>
<dbReference type="InterPro" id="IPR023210">
    <property type="entry name" value="NADP_OxRdtase_dom"/>
</dbReference>
<evidence type="ECO:0000256" key="1">
    <source>
        <dbReference type="ARBA" id="ARBA00023002"/>
    </source>
</evidence>
<organism evidence="3">
    <name type="scientific">Blastobotrys adeninivorans</name>
    <name type="common">Yeast</name>
    <name type="synonym">Arxula adeninivorans</name>
    <dbReference type="NCBI Taxonomy" id="409370"/>
    <lineage>
        <taxon>Eukaryota</taxon>
        <taxon>Fungi</taxon>
        <taxon>Dikarya</taxon>
        <taxon>Ascomycota</taxon>
        <taxon>Saccharomycotina</taxon>
        <taxon>Dipodascomycetes</taxon>
        <taxon>Dipodascales</taxon>
        <taxon>Trichomonascaceae</taxon>
        <taxon>Blastobotrys</taxon>
    </lineage>
</organism>
<accession>A0A060TAT9</accession>
<evidence type="ECO:0000313" key="3">
    <source>
        <dbReference type="EMBL" id="CDP36306.1"/>
    </source>
</evidence>
<dbReference type="PANTHER" id="PTHR42686">
    <property type="entry name" value="GH17980P-RELATED"/>
    <property type="match status" value="1"/>
</dbReference>
<gene>
    <name evidence="3" type="ORF">GNLVRS02_ARAD1B09922g</name>
</gene>
<dbReference type="PANTHER" id="PTHR42686:SF1">
    <property type="entry name" value="GH17980P-RELATED"/>
    <property type="match status" value="1"/>
</dbReference>
<dbReference type="Gene3D" id="3.20.20.100">
    <property type="entry name" value="NADP-dependent oxidoreductase domain"/>
    <property type="match status" value="1"/>
</dbReference>
<sequence length="355" mass="39640">MESLSEKLPGIIIGGGVFNTQMNDDPLKLPIVDIIDRAFQYGANAIDTSPYYGPSEELIGKALVHEKLAKYNRSDYILMTKAGRIGIDQFDYSKEWIEKSVRRSLERLHTDYLDCVYCHDVEFVTKDEVLEAVSTLFRLKREGVVHNVGISAYPPEVISNLIPAIVDKCGQAPDVVQSYAHFNLQNTRLDAHLDKWRAAGVSCVINSSPLNMGLLSGRPAADFHLAPIGLREKAMEAAQYCIDNGVTLPDIALKFVIGKYNAIADRNGGGFVISGISFVEELESVVKAYSEFLKPIEPSAMGPVKKVGKRTEMRLDQDRLQSYQELFDNVRNVFGEWLEVGWESPPPGFQRRPVQ</sequence>
<keyword evidence="1" id="KW-0560">Oxidoreductase</keyword>
<dbReference type="PhylomeDB" id="A0A060TAT9"/>
<dbReference type="AlphaFoldDB" id="A0A060TAT9"/>
<dbReference type="GO" id="GO:0070485">
    <property type="term" value="P:dehydro-D-arabinono-1,4-lactone biosynthetic process"/>
    <property type="evidence" value="ECO:0007669"/>
    <property type="project" value="TreeGrafter"/>
</dbReference>
<dbReference type="InterPro" id="IPR020471">
    <property type="entry name" value="AKR"/>
</dbReference>
<reference evidence="3" key="1">
    <citation type="submission" date="2014-02" db="EMBL/GenBank/DDBJ databases">
        <authorList>
            <person name="Genoscope - CEA"/>
        </authorList>
    </citation>
    <scope>NUCLEOTIDE SEQUENCE</scope>
    <source>
        <strain evidence="3">LS3</strain>
    </source>
</reference>
<dbReference type="GO" id="GO:0045290">
    <property type="term" value="F:D-arabinose 1-dehydrogenase [NAD(P)+] activity"/>
    <property type="evidence" value="ECO:0007669"/>
    <property type="project" value="TreeGrafter"/>
</dbReference>
<evidence type="ECO:0000259" key="2">
    <source>
        <dbReference type="Pfam" id="PF00248"/>
    </source>
</evidence>
<protein>
    <submittedName>
        <fullName evidence="3">ARAD1B09922p</fullName>
    </submittedName>
</protein>
<feature type="domain" description="NADP-dependent oxidoreductase" evidence="2">
    <location>
        <begin position="11"/>
        <end position="291"/>
    </location>
</feature>
<dbReference type="SUPFAM" id="SSF51430">
    <property type="entry name" value="NAD(P)-linked oxidoreductase"/>
    <property type="match status" value="1"/>
</dbReference>
<dbReference type="EMBL" id="HG937692">
    <property type="protein sequence ID" value="CDP36306.1"/>
    <property type="molecule type" value="Genomic_DNA"/>
</dbReference>